<organism evidence="3 4">
    <name type="scientific">Escherichia albertii</name>
    <dbReference type="NCBI Taxonomy" id="208962"/>
    <lineage>
        <taxon>Bacteria</taxon>
        <taxon>Pseudomonadati</taxon>
        <taxon>Pseudomonadota</taxon>
        <taxon>Gammaproteobacteria</taxon>
        <taxon>Enterobacterales</taxon>
        <taxon>Enterobacteriaceae</taxon>
        <taxon>Escherichia</taxon>
    </lineage>
</organism>
<dbReference type="GO" id="GO:0043709">
    <property type="term" value="P:cell adhesion involved in single-species biofilm formation"/>
    <property type="evidence" value="ECO:0007669"/>
    <property type="project" value="TreeGrafter"/>
</dbReference>
<dbReference type="GO" id="GO:0009289">
    <property type="term" value="C:pilus"/>
    <property type="evidence" value="ECO:0007669"/>
    <property type="project" value="InterPro"/>
</dbReference>
<feature type="signal peptide" evidence="1">
    <location>
        <begin position="1"/>
        <end position="21"/>
    </location>
</feature>
<dbReference type="PANTHER" id="PTHR33420:SF26">
    <property type="entry name" value="FIMBRIAL SUBUNIT"/>
    <property type="match status" value="1"/>
</dbReference>
<dbReference type="InterPro" id="IPR000259">
    <property type="entry name" value="Adhesion_dom_fimbrial"/>
</dbReference>
<dbReference type="InterPro" id="IPR008966">
    <property type="entry name" value="Adhesion_dom_sf"/>
</dbReference>
<name>A0AAX3MS76_ESCAL</name>
<gene>
    <name evidence="3" type="ORF">PS049_25655</name>
</gene>
<geneLocation type="plasmid" evidence="3 4">
    <name>pEA7_2</name>
</geneLocation>
<reference evidence="3" key="1">
    <citation type="submission" date="2023-02" db="EMBL/GenBank/DDBJ databases">
        <title>Escherichia albertii as a potential enteropathogen in the light of epidemiological and genomic studies.</title>
        <authorList>
            <person name="Leszczynska K."/>
            <person name="Swiecicka I."/>
            <person name="Daniluk T."/>
            <person name="Lebensztejn D."/>
            <person name="Chmielewska S."/>
            <person name="Leszczynska D."/>
            <person name="Gawor J."/>
            <person name="Kliber M."/>
        </authorList>
    </citation>
    <scope>NUCLEOTIDE SEQUENCE</scope>
    <source>
        <strain evidence="3">BIA_7</strain>
        <plasmid evidence="3">pEA7_2</plasmid>
    </source>
</reference>
<dbReference type="AlphaFoldDB" id="A0AAX3MS76"/>
<keyword evidence="1" id="KW-0732">Signal</keyword>
<dbReference type="EMBL" id="CP117564">
    <property type="protein sequence ID" value="WDB31988.1"/>
    <property type="molecule type" value="Genomic_DNA"/>
</dbReference>
<feature type="chain" id="PRO_5043903953" evidence="1">
    <location>
        <begin position="22"/>
        <end position="191"/>
    </location>
</feature>
<feature type="domain" description="Fimbrial-type adhesion" evidence="2">
    <location>
        <begin position="34"/>
        <end position="187"/>
    </location>
</feature>
<keyword evidence="3" id="KW-0614">Plasmid</keyword>
<accession>A0AAX3MS76</accession>
<evidence type="ECO:0000313" key="4">
    <source>
        <dbReference type="Proteomes" id="UP001219219"/>
    </source>
</evidence>
<dbReference type="Pfam" id="PF00419">
    <property type="entry name" value="Fimbrial"/>
    <property type="match status" value="1"/>
</dbReference>
<sequence length="191" mass="19512">MKKTIVSLAVVSALFSGGAMAVAAANDSSLATLNFSGRVTSNLCQVATDSIVTDINLGEVSVSQLNNNSHSTPQSFNVMLNNCDTSVNTITYTLSDNNASDSVRGYLIPRSSDTSATGVGVYVTKSDGTPVEMSKAITHAVETDGTNALPNQKLSFSAYIAPAADLQGHMQSIGAGSVSAQGTLTIKASAG</sequence>
<proteinExistence type="predicted"/>
<dbReference type="Proteomes" id="UP001219219">
    <property type="component" value="Plasmid pEA7_2"/>
</dbReference>
<dbReference type="RefSeq" id="WP_137650319.1">
    <property type="nucleotide sequence ID" value="NZ_BJCV01000040.1"/>
</dbReference>
<evidence type="ECO:0000256" key="1">
    <source>
        <dbReference type="SAM" id="SignalP"/>
    </source>
</evidence>
<dbReference type="PANTHER" id="PTHR33420">
    <property type="entry name" value="FIMBRIAL SUBUNIT ELFA-RELATED"/>
    <property type="match status" value="1"/>
</dbReference>
<evidence type="ECO:0000259" key="2">
    <source>
        <dbReference type="Pfam" id="PF00419"/>
    </source>
</evidence>
<dbReference type="Gene3D" id="2.60.40.1090">
    <property type="entry name" value="Fimbrial-type adhesion domain"/>
    <property type="match status" value="1"/>
</dbReference>
<dbReference type="InterPro" id="IPR050263">
    <property type="entry name" value="Bact_Fimbrial_Adh_Pro"/>
</dbReference>
<dbReference type="SUPFAM" id="SSF49401">
    <property type="entry name" value="Bacterial adhesins"/>
    <property type="match status" value="1"/>
</dbReference>
<dbReference type="InterPro" id="IPR036937">
    <property type="entry name" value="Adhesion_dom_fimbrial_sf"/>
</dbReference>
<protein>
    <submittedName>
        <fullName evidence="3">Fimbrial protein</fullName>
    </submittedName>
</protein>
<evidence type="ECO:0000313" key="3">
    <source>
        <dbReference type="EMBL" id="WDB31988.1"/>
    </source>
</evidence>